<name>A0AA40HPH5_CNENI</name>
<dbReference type="Proteomes" id="UP001177744">
    <property type="component" value="Unassembled WGS sequence"/>
</dbReference>
<dbReference type="AlphaFoldDB" id="A0AA40HPH5"/>
<organism evidence="1 2">
    <name type="scientific">Cnephaeus nilssonii</name>
    <name type="common">Northern bat</name>
    <name type="synonym">Eptesicus nilssonii</name>
    <dbReference type="NCBI Taxonomy" id="3371016"/>
    <lineage>
        <taxon>Eukaryota</taxon>
        <taxon>Metazoa</taxon>
        <taxon>Chordata</taxon>
        <taxon>Craniata</taxon>
        <taxon>Vertebrata</taxon>
        <taxon>Euteleostomi</taxon>
        <taxon>Mammalia</taxon>
        <taxon>Eutheria</taxon>
        <taxon>Laurasiatheria</taxon>
        <taxon>Chiroptera</taxon>
        <taxon>Yangochiroptera</taxon>
        <taxon>Vespertilionidae</taxon>
        <taxon>Cnephaeus</taxon>
    </lineage>
</organism>
<protein>
    <submittedName>
        <fullName evidence="1">Uncharacterized protein</fullName>
    </submittedName>
</protein>
<keyword evidence="2" id="KW-1185">Reference proteome</keyword>
<comment type="caution">
    <text evidence="1">The sequence shown here is derived from an EMBL/GenBank/DDBJ whole genome shotgun (WGS) entry which is preliminary data.</text>
</comment>
<sequence>MAQSRRPCVLCVCSSPPPAPASLRPLWLAAAHSRLPPICTWEVQTLFRFHEADEKGVTSDTSSDLTSWRWTPIELGTLVTRQPQSITSLPRDTGEDTMFSCCLPVS</sequence>
<accession>A0AA40HPH5</accession>
<evidence type="ECO:0000313" key="2">
    <source>
        <dbReference type="Proteomes" id="UP001177744"/>
    </source>
</evidence>
<reference evidence="1" key="1">
    <citation type="submission" date="2023-06" db="EMBL/GenBank/DDBJ databases">
        <title>Reference genome for the Northern bat (Eptesicus nilssonii), a most northern bat species.</title>
        <authorList>
            <person name="Laine V.N."/>
            <person name="Pulliainen A.T."/>
            <person name="Lilley T.M."/>
        </authorList>
    </citation>
    <scope>NUCLEOTIDE SEQUENCE</scope>
    <source>
        <strain evidence="1">BLF_Eptnil</strain>
        <tissue evidence="1">Kidney</tissue>
    </source>
</reference>
<gene>
    <name evidence="1" type="ORF">QTO34_005548</name>
</gene>
<proteinExistence type="predicted"/>
<dbReference type="EMBL" id="JAULJE010000015">
    <property type="protein sequence ID" value="KAK1334542.1"/>
    <property type="molecule type" value="Genomic_DNA"/>
</dbReference>
<evidence type="ECO:0000313" key="1">
    <source>
        <dbReference type="EMBL" id="KAK1334542.1"/>
    </source>
</evidence>